<keyword evidence="2" id="KW-1185">Reference proteome</keyword>
<reference evidence="1 2" key="1">
    <citation type="journal article" date="2021" name="Nat. Plants">
        <title>The Taxus genome provides insights into paclitaxel biosynthesis.</title>
        <authorList>
            <person name="Xiong X."/>
            <person name="Gou J."/>
            <person name="Liao Q."/>
            <person name="Li Y."/>
            <person name="Zhou Q."/>
            <person name="Bi G."/>
            <person name="Li C."/>
            <person name="Du R."/>
            <person name="Wang X."/>
            <person name="Sun T."/>
            <person name="Guo L."/>
            <person name="Liang H."/>
            <person name="Lu P."/>
            <person name="Wu Y."/>
            <person name="Zhang Z."/>
            <person name="Ro D.K."/>
            <person name="Shang Y."/>
            <person name="Huang S."/>
            <person name="Yan J."/>
        </authorList>
    </citation>
    <scope>NUCLEOTIDE SEQUENCE [LARGE SCALE GENOMIC DNA]</scope>
    <source>
        <strain evidence="1">Ta-2019</strain>
    </source>
</reference>
<proteinExistence type="predicted"/>
<organism evidence="1 2">
    <name type="scientific">Taxus chinensis</name>
    <name type="common">Chinese yew</name>
    <name type="synonym">Taxus wallichiana var. chinensis</name>
    <dbReference type="NCBI Taxonomy" id="29808"/>
    <lineage>
        <taxon>Eukaryota</taxon>
        <taxon>Viridiplantae</taxon>
        <taxon>Streptophyta</taxon>
        <taxon>Embryophyta</taxon>
        <taxon>Tracheophyta</taxon>
        <taxon>Spermatophyta</taxon>
        <taxon>Pinopsida</taxon>
        <taxon>Pinidae</taxon>
        <taxon>Conifers II</taxon>
        <taxon>Cupressales</taxon>
        <taxon>Taxaceae</taxon>
        <taxon>Taxus</taxon>
    </lineage>
</organism>
<dbReference type="AlphaFoldDB" id="A0AA38CH47"/>
<sequence>MLKPKNSPHIIVSRGQTKVIWEPIQGRMILKLNQWTDYGLTLVQKLANTCYSAGNS</sequence>
<protein>
    <submittedName>
        <fullName evidence="1">Uncharacterized protein</fullName>
    </submittedName>
</protein>
<name>A0AA38CH47_TAXCH</name>
<dbReference type="EMBL" id="JAHRHJ020000010">
    <property type="protein sequence ID" value="KAH9299146.1"/>
    <property type="molecule type" value="Genomic_DNA"/>
</dbReference>
<gene>
    <name evidence="1" type="ORF">KI387_030828</name>
</gene>
<dbReference type="Proteomes" id="UP000824469">
    <property type="component" value="Unassembled WGS sequence"/>
</dbReference>
<comment type="caution">
    <text evidence="1">The sequence shown here is derived from an EMBL/GenBank/DDBJ whole genome shotgun (WGS) entry which is preliminary data.</text>
</comment>
<accession>A0AA38CH47</accession>
<feature type="non-terminal residue" evidence="1">
    <location>
        <position position="56"/>
    </location>
</feature>
<evidence type="ECO:0000313" key="2">
    <source>
        <dbReference type="Proteomes" id="UP000824469"/>
    </source>
</evidence>
<evidence type="ECO:0000313" key="1">
    <source>
        <dbReference type="EMBL" id="KAH9299146.1"/>
    </source>
</evidence>